<dbReference type="EMBL" id="MU853382">
    <property type="protein sequence ID" value="KAK4107121.1"/>
    <property type="molecule type" value="Genomic_DNA"/>
</dbReference>
<sequence>MELHRPMYSWICHTTYLVEQQADKEAKDNEDRKPLYHTAAAGHTATVQYLIM</sequence>
<dbReference type="AlphaFoldDB" id="A0AAN6QCN3"/>
<gene>
    <name evidence="1" type="ORF">N656DRAFT_802978</name>
</gene>
<protein>
    <submittedName>
        <fullName evidence="1">Uncharacterized protein</fullName>
    </submittedName>
</protein>
<evidence type="ECO:0000313" key="1">
    <source>
        <dbReference type="EMBL" id="KAK4107121.1"/>
    </source>
</evidence>
<organism evidence="1 2">
    <name type="scientific">Canariomyces notabilis</name>
    <dbReference type="NCBI Taxonomy" id="2074819"/>
    <lineage>
        <taxon>Eukaryota</taxon>
        <taxon>Fungi</taxon>
        <taxon>Dikarya</taxon>
        <taxon>Ascomycota</taxon>
        <taxon>Pezizomycotina</taxon>
        <taxon>Sordariomycetes</taxon>
        <taxon>Sordariomycetidae</taxon>
        <taxon>Sordariales</taxon>
        <taxon>Chaetomiaceae</taxon>
        <taxon>Canariomyces</taxon>
    </lineage>
</organism>
<comment type="caution">
    <text evidence="1">The sequence shown here is derived from an EMBL/GenBank/DDBJ whole genome shotgun (WGS) entry which is preliminary data.</text>
</comment>
<evidence type="ECO:0000313" key="2">
    <source>
        <dbReference type="Proteomes" id="UP001302812"/>
    </source>
</evidence>
<dbReference type="SUPFAM" id="SSF48403">
    <property type="entry name" value="Ankyrin repeat"/>
    <property type="match status" value="1"/>
</dbReference>
<reference evidence="1" key="1">
    <citation type="journal article" date="2023" name="Mol. Phylogenet. Evol.">
        <title>Genome-scale phylogeny and comparative genomics of the fungal order Sordariales.</title>
        <authorList>
            <person name="Hensen N."/>
            <person name="Bonometti L."/>
            <person name="Westerberg I."/>
            <person name="Brannstrom I.O."/>
            <person name="Guillou S."/>
            <person name="Cros-Aarteil S."/>
            <person name="Calhoun S."/>
            <person name="Haridas S."/>
            <person name="Kuo A."/>
            <person name="Mondo S."/>
            <person name="Pangilinan J."/>
            <person name="Riley R."/>
            <person name="LaButti K."/>
            <person name="Andreopoulos B."/>
            <person name="Lipzen A."/>
            <person name="Chen C."/>
            <person name="Yan M."/>
            <person name="Daum C."/>
            <person name="Ng V."/>
            <person name="Clum A."/>
            <person name="Steindorff A."/>
            <person name="Ohm R.A."/>
            <person name="Martin F."/>
            <person name="Silar P."/>
            <person name="Natvig D.O."/>
            <person name="Lalanne C."/>
            <person name="Gautier V."/>
            <person name="Ament-Velasquez S.L."/>
            <person name="Kruys A."/>
            <person name="Hutchinson M.I."/>
            <person name="Powell A.J."/>
            <person name="Barry K."/>
            <person name="Miller A.N."/>
            <person name="Grigoriev I.V."/>
            <person name="Debuchy R."/>
            <person name="Gladieux P."/>
            <person name="Hiltunen Thoren M."/>
            <person name="Johannesson H."/>
        </authorList>
    </citation>
    <scope>NUCLEOTIDE SEQUENCE</scope>
    <source>
        <strain evidence="1">CBS 508.74</strain>
    </source>
</reference>
<dbReference type="Gene3D" id="1.25.40.20">
    <property type="entry name" value="Ankyrin repeat-containing domain"/>
    <property type="match status" value="1"/>
</dbReference>
<dbReference type="GeneID" id="89942434"/>
<dbReference type="InterPro" id="IPR036770">
    <property type="entry name" value="Ankyrin_rpt-contain_sf"/>
</dbReference>
<reference evidence="1" key="2">
    <citation type="submission" date="2023-05" db="EMBL/GenBank/DDBJ databases">
        <authorList>
            <consortium name="Lawrence Berkeley National Laboratory"/>
            <person name="Steindorff A."/>
            <person name="Hensen N."/>
            <person name="Bonometti L."/>
            <person name="Westerberg I."/>
            <person name="Brannstrom I.O."/>
            <person name="Guillou S."/>
            <person name="Cros-Aarteil S."/>
            <person name="Calhoun S."/>
            <person name="Haridas S."/>
            <person name="Kuo A."/>
            <person name="Mondo S."/>
            <person name="Pangilinan J."/>
            <person name="Riley R."/>
            <person name="Labutti K."/>
            <person name="Andreopoulos B."/>
            <person name="Lipzen A."/>
            <person name="Chen C."/>
            <person name="Yanf M."/>
            <person name="Daum C."/>
            <person name="Ng V."/>
            <person name="Clum A."/>
            <person name="Ohm R."/>
            <person name="Martin F."/>
            <person name="Silar P."/>
            <person name="Natvig D."/>
            <person name="Lalanne C."/>
            <person name="Gautier V."/>
            <person name="Ament-Velasquez S.L."/>
            <person name="Kruys A."/>
            <person name="Hutchinson M.I."/>
            <person name="Powell A.J."/>
            <person name="Barry K."/>
            <person name="Miller A.N."/>
            <person name="Grigoriev I.V."/>
            <person name="Debuchy R."/>
            <person name="Gladieux P."/>
            <person name="Thoren M.H."/>
            <person name="Johannesson H."/>
        </authorList>
    </citation>
    <scope>NUCLEOTIDE SEQUENCE</scope>
    <source>
        <strain evidence="1">CBS 508.74</strain>
    </source>
</reference>
<proteinExistence type="predicted"/>
<accession>A0AAN6QCN3</accession>
<dbReference type="RefSeq" id="XP_064664691.1">
    <property type="nucleotide sequence ID" value="XM_064818309.1"/>
</dbReference>
<keyword evidence="2" id="KW-1185">Reference proteome</keyword>
<dbReference type="Proteomes" id="UP001302812">
    <property type="component" value="Unassembled WGS sequence"/>
</dbReference>
<name>A0AAN6QCN3_9PEZI</name>